<dbReference type="InterPro" id="IPR005112">
    <property type="entry name" value="dDENN_dom"/>
</dbReference>
<dbReference type="GO" id="GO:0016301">
    <property type="term" value="F:kinase activity"/>
    <property type="evidence" value="ECO:0007669"/>
    <property type="project" value="UniProtKB-KW"/>
</dbReference>
<dbReference type="InterPro" id="IPR043153">
    <property type="entry name" value="DENN_C"/>
</dbReference>
<dbReference type="GO" id="GO:0005829">
    <property type="term" value="C:cytosol"/>
    <property type="evidence" value="ECO:0007669"/>
    <property type="project" value="TreeGrafter"/>
</dbReference>
<evidence type="ECO:0000256" key="7">
    <source>
        <dbReference type="ARBA" id="ARBA00022658"/>
    </source>
</evidence>
<dbReference type="InterPro" id="IPR056574">
    <property type="entry name" value="Death_MADD"/>
</dbReference>
<feature type="compositionally biased region" description="Basic and acidic residues" evidence="10">
    <location>
        <begin position="914"/>
        <end position="924"/>
    </location>
</feature>
<dbReference type="Gene3D" id="3.40.50.11500">
    <property type="match status" value="1"/>
</dbReference>
<evidence type="ECO:0000256" key="8">
    <source>
        <dbReference type="ARBA" id="ARBA00022703"/>
    </source>
</evidence>
<keyword evidence="13" id="KW-1185">Reference proteome</keyword>
<dbReference type="GO" id="GO:0005085">
    <property type="term" value="F:guanyl-nucleotide exchange factor activity"/>
    <property type="evidence" value="ECO:0007669"/>
    <property type="project" value="UniProtKB-KW"/>
</dbReference>
<dbReference type="SMART" id="SM00801">
    <property type="entry name" value="dDENN"/>
    <property type="match status" value="1"/>
</dbReference>
<feature type="compositionally biased region" description="Low complexity" evidence="10">
    <location>
        <begin position="549"/>
        <end position="560"/>
    </location>
</feature>
<evidence type="ECO:0000256" key="2">
    <source>
        <dbReference type="ARBA" id="ARBA00004496"/>
    </source>
</evidence>
<dbReference type="InterPro" id="IPR039980">
    <property type="entry name" value="MADD"/>
</dbReference>
<evidence type="ECO:0000313" key="12">
    <source>
        <dbReference type="EMBL" id="KAK2569106.1"/>
    </source>
</evidence>
<feature type="compositionally biased region" description="Basic and acidic residues" evidence="10">
    <location>
        <begin position="941"/>
        <end position="953"/>
    </location>
</feature>
<gene>
    <name evidence="12" type="ORF">P5673_005992</name>
</gene>
<dbReference type="Pfam" id="PF03456">
    <property type="entry name" value="uDENN"/>
    <property type="match status" value="1"/>
</dbReference>
<feature type="region of interest" description="Disordered" evidence="10">
    <location>
        <begin position="938"/>
        <end position="965"/>
    </location>
</feature>
<evidence type="ECO:0000256" key="6">
    <source>
        <dbReference type="ARBA" id="ARBA00022490"/>
    </source>
</evidence>
<dbReference type="PANTHER" id="PTHR13008:SF7">
    <property type="entry name" value="MAP KINASE-ACTIVATING DEATH DOMAIN PROTEIN"/>
    <property type="match status" value="1"/>
</dbReference>
<dbReference type="InterPro" id="IPR057469">
    <property type="entry name" value="PH_MADD"/>
</dbReference>
<dbReference type="PROSITE" id="PS50211">
    <property type="entry name" value="DENN"/>
    <property type="match status" value="1"/>
</dbReference>
<feature type="region of interest" description="Disordered" evidence="10">
    <location>
        <begin position="1019"/>
        <end position="1038"/>
    </location>
</feature>
<organism evidence="12 13">
    <name type="scientific">Acropora cervicornis</name>
    <name type="common">Staghorn coral</name>
    <dbReference type="NCBI Taxonomy" id="6130"/>
    <lineage>
        <taxon>Eukaryota</taxon>
        <taxon>Metazoa</taxon>
        <taxon>Cnidaria</taxon>
        <taxon>Anthozoa</taxon>
        <taxon>Hexacorallia</taxon>
        <taxon>Scleractinia</taxon>
        <taxon>Astrocoeniina</taxon>
        <taxon>Acroporidae</taxon>
        <taxon>Acropora</taxon>
    </lineage>
</organism>
<proteinExistence type="inferred from homology"/>
<feature type="region of interest" description="Disordered" evidence="10">
    <location>
        <begin position="1420"/>
        <end position="1447"/>
    </location>
</feature>
<comment type="similarity">
    <text evidence="3">Belongs to the MADD family.</text>
</comment>
<sequence>MDSVHSNLPSRLIDYLLVVGARKPTVDATETPELLRRFPQKDHEDFVLPGDVVFFCQPEGCNTVSKKFSLREANSFAFTLTEKDSGNVRYGICVNVFRPCLNFIPKERTDYKDTKLMVRKRPRYKRDFCMSLTSLCIISHHPFFPTFRECLFFLRKMIDSRTGLTSKLDKNDNIVPGINSWSVFTCTEDQKTSHLASDMDEVETWIQRLLLAQAPVAGRTRVELHLHSPDTYTPLTFALPETNRFPLIDFPIHIPLELLGVETCLKVLTCILLEHKVSQQVVIQSRDYNALTMSVIALTSLLYPLEYMFPVIPLLPTCMNSAEQLLLAPTPFVIGVPASFFRYKCHSLLFNVFFSSQITVPLTADELPPLPQPEGAILTRNLKTALQVLSVPTQAVSNLDESAPLDDPQSLPSDDTDSVMGQLVFGNDIDAVDIAVRVAMVKFFTSPNILGGIKEHTRTLRLFSRPVVALQRGPFLKSRTNMSEFVLLLSESQSLEYYGEWLVYPTNTVFTKIVKGICDPQIIGDKAKWFADKLEPVVYQEPSDSGMPDSVGGSLSSGDSCSVLDDDSEDFSYSVSNPPTPKLSRGLWNSFKKSTVSVTSKPAQTDTAEKAAVNGFAKKITTNPVLDKVSPQEEKAAFFPFPGIRQKPTLPGEKVQGRPPLIKQTSTEKQIQSENQQFLKDILRSIMKGDGVSWFVTKRLRKLMCDESLRAMVANRLYGAPSADKNSDAVDDMLISSVIPPSFLMAQYKQVQSGLSKTSVDSKQDTHNVPKLWWNTLSSFSLGWSSSSSSSSTWSTGTDSTQSPLPGAKRVSRSVFKGMLEILKAVVYGLEVSMENEDIGGIASAFQFLEIAHIHYYGRDIKEEEARMRDDDEMSVISNTDSTISNLSDHSRDMSSIHSWVAETGKRHALLNGKGDRDSGHGEMSDSNSDIETVISSVSHNSEESRFSRERLSRSNSDFAASLSQKEKTALRDRVTRSRSIDQTRSQELARISKEEKLRQERSKNPAIAHMKLNNNMSRRSSIDRTSQISSSVPPNPLLRKSNLNKGFRYYNGDIFPIEDEDGRRSTGRRYLFEGLLAERSSLWDNMDFWENIFLDAVATEREAVGMNQGPAEMIDRYNSLGPAEKKRLEEDEDRLLATMLYNLVAFMTALNVGKDTLKKKNGNDIDLKPAGSRQMLKHSFVVHSGDSMNGDVFFMEVCDDCILLRTGVGAIVERWWYEKLVNITYCPKTKVMCLWCRQKDETILNKFCTKKCKALYFCIKESLQRAADRLSDKGTGVQLGGDFPVKDLSTDEDGHLQVTLEGIGLKFETRRVHIDLCHIRNCSTQGGVFLLEEYGKLGFSCFGAVRLPPRKCEINEHKGMEVVEEVGFEVVVWILLVGSLHVVQPNLLRRPVFVFVRGRFKEFKQHELMSHVKGVRSSRTPRRAYSVSDTRLSPPPLPGVSRMTQH</sequence>
<feature type="region of interest" description="Disordered" evidence="10">
    <location>
        <begin position="788"/>
        <end position="808"/>
    </location>
</feature>
<reference evidence="12" key="1">
    <citation type="journal article" date="2023" name="G3 (Bethesda)">
        <title>Whole genome assembly and annotation of the endangered Caribbean coral Acropora cervicornis.</title>
        <authorList>
            <person name="Selwyn J.D."/>
            <person name="Vollmer S.V."/>
        </authorList>
    </citation>
    <scope>NUCLEOTIDE SEQUENCE</scope>
    <source>
        <strain evidence="12">K2</strain>
    </source>
</reference>
<name>A0AAD9QXW2_ACRCE</name>
<dbReference type="InterPro" id="IPR001194">
    <property type="entry name" value="cDENN_dom"/>
</dbReference>
<keyword evidence="12" id="KW-0418">Kinase</keyword>
<dbReference type="Pfam" id="PF02141">
    <property type="entry name" value="DENN"/>
    <property type="match status" value="1"/>
</dbReference>
<dbReference type="InterPro" id="IPR005113">
    <property type="entry name" value="uDENN_dom"/>
</dbReference>
<dbReference type="PANTHER" id="PTHR13008">
    <property type="entry name" value="MAP-KINASE ACTIVATING DEATH DOMAIN PROTEIN MADD /DENN/AEX-3 C.ELEGANS"/>
    <property type="match status" value="1"/>
</dbReference>
<feature type="region of interest" description="Disordered" evidence="10">
    <location>
        <begin position="911"/>
        <end position="930"/>
    </location>
</feature>
<dbReference type="GO" id="GO:0005886">
    <property type="term" value="C:plasma membrane"/>
    <property type="evidence" value="ECO:0007669"/>
    <property type="project" value="UniProtKB-SubCell"/>
</dbReference>
<dbReference type="EMBL" id="JARQWQ010000010">
    <property type="protein sequence ID" value="KAK2569106.1"/>
    <property type="molecule type" value="Genomic_DNA"/>
</dbReference>
<dbReference type="Gene3D" id="3.30.450.200">
    <property type="match status" value="1"/>
</dbReference>
<dbReference type="GO" id="GO:0042981">
    <property type="term" value="P:regulation of apoptotic process"/>
    <property type="evidence" value="ECO:0007669"/>
    <property type="project" value="TreeGrafter"/>
</dbReference>
<keyword evidence="6" id="KW-0963">Cytoplasm</keyword>
<dbReference type="Proteomes" id="UP001249851">
    <property type="component" value="Unassembled WGS sequence"/>
</dbReference>
<protein>
    <recommendedName>
        <fullName evidence="4">MAP kinase-activating death domain protein</fullName>
    </recommendedName>
</protein>
<dbReference type="Pfam" id="PF23629">
    <property type="entry name" value="Death_MADD"/>
    <property type="match status" value="1"/>
</dbReference>
<feature type="compositionally biased region" description="Low complexity" evidence="10">
    <location>
        <begin position="788"/>
        <end position="803"/>
    </location>
</feature>
<keyword evidence="7" id="KW-0344">Guanine-nucleotide releasing factor</keyword>
<feature type="region of interest" description="Disordered" evidence="10">
    <location>
        <begin position="540"/>
        <end position="560"/>
    </location>
</feature>
<evidence type="ECO:0000256" key="10">
    <source>
        <dbReference type="SAM" id="MobiDB-lite"/>
    </source>
</evidence>
<dbReference type="InterPro" id="IPR037516">
    <property type="entry name" value="Tripartite_DENN"/>
</dbReference>
<evidence type="ECO:0000259" key="11">
    <source>
        <dbReference type="PROSITE" id="PS50211"/>
    </source>
</evidence>
<feature type="domain" description="UDENN" evidence="11">
    <location>
        <begin position="14"/>
        <end position="512"/>
    </location>
</feature>
<dbReference type="SMART" id="SM00800">
    <property type="entry name" value="uDENN"/>
    <property type="match status" value="1"/>
</dbReference>
<evidence type="ECO:0000256" key="9">
    <source>
        <dbReference type="ARBA" id="ARBA00023136"/>
    </source>
</evidence>
<keyword evidence="9" id="KW-0472">Membrane</keyword>
<accession>A0AAD9QXW2</accession>
<reference evidence="12" key="2">
    <citation type="journal article" date="2023" name="Science">
        <title>Genomic signatures of disease resistance in endangered staghorn corals.</title>
        <authorList>
            <person name="Vollmer S.V."/>
            <person name="Selwyn J.D."/>
            <person name="Despard B.A."/>
            <person name="Roesel C.L."/>
        </authorList>
    </citation>
    <scope>NUCLEOTIDE SEQUENCE</scope>
    <source>
        <strain evidence="12">K2</strain>
    </source>
</reference>
<dbReference type="GO" id="GO:0006915">
    <property type="term" value="P:apoptotic process"/>
    <property type="evidence" value="ECO:0007669"/>
    <property type="project" value="UniProtKB-KW"/>
</dbReference>
<dbReference type="Pfam" id="PF25328">
    <property type="entry name" value="PH_MADD"/>
    <property type="match status" value="1"/>
</dbReference>
<evidence type="ECO:0000256" key="4">
    <source>
        <dbReference type="ARBA" id="ARBA00017868"/>
    </source>
</evidence>
<comment type="caution">
    <text evidence="12">The sequence shown here is derived from an EMBL/GenBank/DDBJ whole genome shotgun (WGS) entry which is preliminary data.</text>
</comment>
<dbReference type="GO" id="GO:0032483">
    <property type="term" value="P:regulation of Rab protein signal transduction"/>
    <property type="evidence" value="ECO:0007669"/>
    <property type="project" value="TreeGrafter"/>
</dbReference>
<keyword evidence="12" id="KW-0808">Transferase</keyword>
<evidence type="ECO:0000256" key="3">
    <source>
        <dbReference type="ARBA" id="ARBA00005978"/>
    </source>
</evidence>
<evidence type="ECO:0000313" key="13">
    <source>
        <dbReference type="Proteomes" id="UP001249851"/>
    </source>
</evidence>
<keyword evidence="5" id="KW-1003">Cell membrane</keyword>
<keyword evidence="8" id="KW-0053">Apoptosis</keyword>
<evidence type="ECO:0000256" key="1">
    <source>
        <dbReference type="ARBA" id="ARBA00004236"/>
    </source>
</evidence>
<evidence type="ECO:0000256" key="5">
    <source>
        <dbReference type="ARBA" id="ARBA00022475"/>
    </source>
</evidence>
<feature type="compositionally biased region" description="Low complexity" evidence="10">
    <location>
        <begin position="1019"/>
        <end position="1032"/>
    </location>
</feature>
<comment type="subcellular location">
    <subcellularLocation>
        <location evidence="1">Cell membrane</location>
    </subcellularLocation>
    <subcellularLocation>
        <location evidence="2">Cytoplasm</location>
    </subcellularLocation>
</comment>
<dbReference type="SMART" id="SM00799">
    <property type="entry name" value="DENN"/>
    <property type="match status" value="1"/>
</dbReference>